<sequence length="111" mass="11824">MNGGNVINLISTAGLYGWQSQLAYNTSKDAAKQITETVATEHSPDGIRANAICPGFAPTALPELTPGPDKFAVYVPALLEAKCVADERVPHERQSVVGHAKGVKLPLICRR</sequence>
<dbReference type="InterPro" id="IPR036291">
    <property type="entry name" value="NAD(P)-bd_dom_sf"/>
</dbReference>
<dbReference type="SUPFAM" id="SSF51735">
    <property type="entry name" value="NAD(P)-binding Rossmann-fold domains"/>
    <property type="match status" value="1"/>
</dbReference>
<protein>
    <submittedName>
        <fullName evidence="3">Gluconate 5-dehydrogenase</fullName>
    </submittedName>
</protein>
<name>A0A151A8T5_9EURY</name>
<gene>
    <name evidence="3" type="ORF">HAPAU_41020</name>
</gene>
<dbReference type="InterPro" id="IPR020904">
    <property type="entry name" value="Sc_DH/Rdtase_CS"/>
</dbReference>
<dbReference type="GO" id="GO:0016491">
    <property type="term" value="F:oxidoreductase activity"/>
    <property type="evidence" value="ECO:0007669"/>
    <property type="project" value="UniProtKB-KW"/>
</dbReference>
<organism evidence="3 4">
    <name type="scientific">Halalkalicoccus paucihalophilus</name>
    <dbReference type="NCBI Taxonomy" id="1008153"/>
    <lineage>
        <taxon>Archaea</taxon>
        <taxon>Methanobacteriati</taxon>
        <taxon>Methanobacteriota</taxon>
        <taxon>Stenosarchaea group</taxon>
        <taxon>Halobacteria</taxon>
        <taxon>Halobacteriales</taxon>
        <taxon>Halococcaceae</taxon>
        <taxon>Halalkalicoccus</taxon>
    </lineage>
</organism>
<dbReference type="InterPro" id="IPR002347">
    <property type="entry name" value="SDR_fam"/>
</dbReference>
<dbReference type="Proteomes" id="UP000075321">
    <property type="component" value="Unassembled WGS sequence"/>
</dbReference>
<dbReference type="Pfam" id="PF00106">
    <property type="entry name" value="adh_short"/>
    <property type="match status" value="1"/>
</dbReference>
<dbReference type="Gene3D" id="3.40.50.720">
    <property type="entry name" value="NAD(P)-binding Rossmann-like Domain"/>
    <property type="match status" value="1"/>
</dbReference>
<dbReference type="AlphaFoldDB" id="A0A151A8T5"/>
<keyword evidence="2" id="KW-0560">Oxidoreductase</keyword>
<comment type="similarity">
    <text evidence="1">Belongs to the short-chain dehydrogenases/reductases (SDR) family.</text>
</comment>
<evidence type="ECO:0000313" key="3">
    <source>
        <dbReference type="EMBL" id="KYH24023.1"/>
    </source>
</evidence>
<evidence type="ECO:0000256" key="1">
    <source>
        <dbReference type="ARBA" id="ARBA00006484"/>
    </source>
</evidence>
<dbReference type="PRINTS" id="PR01167">
    <property type="entry name" value="INSADHFAMILY"/>
</dbReference>
<proteinExistence type="inferred from homology"/>
<dbReference type="CDD" id="cd05233">
    <property type="entry name" value="SDR_c"/>
    <property type="match status" value="1"/>
</dbReference>
<dbReference type="InterPro" id="IPR051122">
    <property type="entry name" value="SDR_DHRS6-like"/>
</dbReference>
<evidence type="ECO:0000313" key="4">
    <source>
        <dbReference type="Proteomes" id="UP000075321"/>
    </source>
</evidence>
<accession>A0A151A8T5</accession>
<evidence type="ECO:0000256" key="2">
    <source>
        <dbReference type="ARBA" id="ARBA00023002"/>
    </source>
</evidence>
<dbReference type="EMBL" id="LTAZ01000017">
    <property type="protein sequence ID" value="KYH24023.1"/>
    <property type="molecule type" value="Genomic_DNA"/>
</dbReference>
<keyword evidence="4" id="KW-1185">Reference proteome</keyword>
<reference evidence="3 4" key="1">
    <citation type="submission" date="2016-02" db="EMBL/GenBank/DDBJ databases">
        <title>Genome sequence of Halalkalicoccus paucihalophilus DSM 24557.</title>
        <authorList>
            <person name="Poehlein A."/>
            <person name="Daniel R."/>
        </authorList>
    </citation>
    <scope>NUCLEOTIDE SEQUENCE [LARGE SCALE GENOMIC DNA]</scope>
    <source>
        <strain evidence="3 4">DSM 24557</strain>
    </source>
</reference>
<dbReference type="PANTHER" id="PTHR43477">
    <property type="entry name" value="DIHYDROANTICAPSIN 7-DEHYDROGENASE"/>
    <property type="match status" value="1"/>
</dbReference>
<dbReference type="PROSITE" id="PS00061">
    <property type="entry name" value="ADH_SHORT"/>
    <property type="match status" value="1"/>
</dbReference>
<dbReference type="PANTHER" id="PTHR43477:SF1">
    <property type="entry name" value="DIHYDROANTICAPSIN 7-DEHYDROGENASE"/>
    <property type="match status" value="1"/>
</dbReference>
<comment type="caution">
    <text evidence="3">The sequence shown here is derived from an EMBL/GenBank/DDBJ whole genome shotgun (WGS) entry which is preliminary data.</text>
</comment>